<dbReference type="Proteomes" id="UP000830343">
    <property type="component" value="Chromosome"/>
</dbReference>
<evidence type="ECO:0000256" key="5">
    <source>
        <dbReference type="ARBA" id="ARBA00048391"/>
    </source>
</evidence>
<dbReference type="Pfam" id="PF17827">
    <property type="entry name" value="PrmC_N"/>
    <property type="match status" value="1"/>
</dbReference>
<accession>A0ABY3ZU02</accession>
<dbReference type="InterPro" id="IPR050320">
    <property type="entry name" value="N5-glutamine_MTase"/>
</dbReference>
<dbReference type="NCBIfam" id="TIGR03534">
    <property type="entry name" value="RF_mod_PrmC"/>
    <property type="match status" value="1"/>
</dbReference>
<dbReference type="PANTHER" id="PTHR18895:SF74">
    <property type="entry name" value="MTRF1L RELEASE FACTOR GLUTAMINE METHYLTRANSFERASE"/>
    <property type="match status" value="1"/>
</dbReference>
<comment type="catalytic activity">
    <reaction evidence="5">
        <text>L-glutaminyl-[peptide chain release factor] + S-adenosyl-L-methionine = N(5)-methyl-L-glutaminyl-[peptide chain release factor] + S-adenosyl-L-homocysteine + H(+)</text>
        <dbReference type="Rhea" id="RHEA:42896"/>
        <dbReference type="Rhea" id="RHEA-COMP:10271"/>
        <dbReference type="Rhea" id="RHEA-COMP:10272"/>
        <dbReference type="ChEBI" id="CHEBI:15378"/>
        <dbReference type="ChEBI" id="CHEBI:30011"/>
        <dbReference type="ChEBI" id="CHEBI:57856"/>
        <dbReference type="ChEBI" id="CHEBI:59789"/>
        <dbReference type="ChEBI" id="CHEBI:61891"/>
        <dbReference type="EC" id="2.1.1.297"/>
    </reaction>
</comment>
<dbReference type="InterPro" id="IPR002052">
    <property type="entry name" value="DNA_methylase_N6_adenine_CS"/>
</dbReference>
<dbReference type="GO" id="GO:0032259">
    <property type="term" value="P:methylation"/>
    <property type="evidence" value="ECO:0007669"/>
    <property type="project" value="UniProtKB-KW"/>
</dbReference>
<dbReference type="EMBL" id="CP094348">
    <property type="protein sequence ID" value="UOB20308.1"/>
    <property type="molecule type" value="Genomic_DNA"/>
</dbReference>
<reference evidence="8" key="1">
    <citation type="submission" date="2022-03" db="EMBL/GenBank/DDBJ databases">
        <authorList>
            <person name="Vrbovska V."/>
            <person name="Kovarovic V."/>
            <person name="Botka T."/>
            <person name="Pantucek R."/>
        </authorList>
    </citation>
    <scope>NUCLEOTIDE SEQUENCE</scope>
    <source>
        <strain evidence="8">CCM 2609</strain>
    </source>
</reference>
<keyword evidence="3 8" id="KW-0808">Transferase</keyword>
<reference evidence="8" key="2">
    <citation type="submission" date="2022-04" db="EMBL/GenBank/DDBJ databases">
        <title>Antimicrobial genetic elements in methicillin-resistant Macrococcus armenti.</title>
        <authorList>
            <person name="Keller J.E."/>
            <person name="Schwendener S."/>
            <person name="Pantucek R."/>
            <person name="Perreten V."/>
        </authorList>
    </citation>
    <scope>NUCLEOTIDE SEQUENCE</scope>
    <source>
        <strain evidence="8">CCM 2609</strain>
    </source>
</reference>
<dbReference type="RefSeq" id="WP_243365680.1">
    <property type="nucleotide sequence ID" value="NZ_CP094348.1"/>
</dbReference>
<dbReference type="PANTHER" id="PTHR18895">
    <property type="entry name" value="HEMK METHYLTRANSFERASE"/>
    <property type="match status" value="1"/>
</dbReference>
<keyword evidence="2 8" id="KW-0489">Methyltransferase</keyword>
<organism evidence="8 9">
    <name type="scientific">Macrococcus armenti</name>
    <dbReference type="NCBI Taxonomy" id="2875764"/>
    <lineage>
        <taxon>Bacteria</taxon>
        <taxon>Bacillati</taxon>
        <taxon>Bacillota</taxon>
        <taxon>Bacilli</taxon>
        <taxon>Bacillales</taxon>
        <taxon>Staphylococcaceae</taxon>
        <taxon>Macrococcus</taxon>
    </lineage>
</organism>
<dbReference type="InterPro" id="IPR007848">
    <property type="entry name" value="Small_mtfrase_dom"/>
</dbReference>
<evidence type="ECO:0000259" key="6">
    <source>
        <dbReference type="Pfam" id="PF05175"/>
    </source>
</evidence>
<dbReference type="Gene3D" id="1.10.8.10">
    <property type="entry name" value="DNA helicase RuvA subunit, C-terminal domain"/>
    <property type="match status" value="1"/>
</dbReference>
<dbReference type="SUPFAM" id="SSF53335">
    <property type="entry name" value="S-adenosyl-L-methionine-dependent methyltransferases"/>
    <property type="match status" value="1"/>
</dbReference>
<dbReference type="InterPro" id="IPR004556">
    <property type="entry name" value="HemK-like"/>
</dbReference>
<gene>
    <name evidence="8" type="primary">prmC</name>
    <name evidence="8" type="ORF">MRZ06_09995</name>
</gene>
<dbReference type="EC" id="2.1.1.297" evidence="1"/>
<evidence type="ECO:0000313" key="9">
    <source>
        <dbReference type="Proteomes" id="UP000830343"/>
    </source>
</evidence>
<evidence type="ECO:0000259" key="7">
    <source>
        <dbReference type="Pfam" id="PF17827"/>
    </source>
</evidence>
<evidence type="ECO:0000313" key="8">
    <source>
        <dbReference type="EMBL" id="UOB20308.1"/>
    </source>
</evidence>
<dbReference type="GO" id="GO:0102559">
    <property type="term" value="F:peptide chain release factor N(5)-glutamine methyltransferase activity"/>
    <property type="evidence" value="ECO:0007669"/>
    <property type="project" value="UniProtKB-EC"/>
</dbReference>
<dbReference type="PROSITE" id="PS00092">
    <property type="entry name" value="N6_MTASE"/>
    <property type="match status" value="1"/>
</dbReference>
<feature type="domain" description="Release factor glutamine methyltransferase N-terminal" evidence="7">
    <location>
        <begin position="9"/>
        <end position="75"/>
    </location>
</feature>
<dbReference type="CDD" id="cd02440">
    <property type="entry name" value="AdoMet_MTases"/>
    <property type="match status" value="1"/>
</dbReference>
<dbReference type="InterPro" id="IPR019874">
    <property type="entry name" value="RF_methyltr_PrmC"/>
</dbReference>
<evidence type="ECO:0000256" key="3">
    <source>
        <dbReference type="ARBA" id="ARBA00022679"/>
    </source>
</evidence>
<keyword evidence="4" id="KW-0949">S-adenosyl-L-methionine</keyword>
<dbReference type="Gene3D" id="3.40.50.150">
    <property type="entry name" value="Vaccinia Virus protein VP39"/>
    <property type="match status" value="1"/>
</dbReference>
<dbReference type="NCBIfam" id="TIGR00536">
    <property type="entry name" value="hemK_fam"/>
    <property type="match status" value="1"/>
</dbReference>
<dbReference type="InterPro" id="IPR029063">
    <property type="entry name" value="SAM-dependent_MTases_sf"/>
</dbReference>
<evidence type="ECO:0000256" key="2">
    <source>
        <dbReference type="ARBA" id="ARBA00022603"/>
    </source>
</evidence>
<dbReference type="Pfam" id="PF05175">
    <property type="entry name" value="MTS"/>
    <property type="match status" value="1"/>
</dbReference>
<name>A0ABY3ZU02_9STAP</name>
<keyword evidence="9" id="KW-1185">Reference proteome</keyword>
<feature type="domain" description="Methyltransferase small" evidence="6">
    <location>
        <begin position="109"/>
        <end position="197"/>
    </location>
</feature>
<protein>
    <recommendedName>
        <fullName evidence="1">peptide chain release factor N(5)-glutamine methyltransferase</fullName>
        <ecNumber evidence="1">2.1.1.297</ecNumber>
    </recommendedName>
</protein>
<proteinExistence type="predicted"/>
<dbReference type="InterPro" id="IPR040758">
    <property type="entry name" value="PrmC_N"/>
</dbReference>
<sequence>MAHFNIKSLIREGEAELTSSGEPAIGATFLMMDLFQFSKLEIMLNDQVLTAEQADLYKEGIMRLKQHEPLAHITGFQMFYDRKFYVDHRVLVPRQETEELVALALNYIKAHHTVADIGTGSGVIAITAQLESHCNMYAVDISRDALHVAKCNGDHLKANVTWLAGDLLAPIRERNIKLDVLLSNPPYIAAHERDIMNKTALFDPELALFAEDAGLALYKRMIDSLPEVMNNNGFVAFEIGHNQASALVAYIHQKYERIHVDVHKDINGCDRILSFTWCE</sequence>
<evidence type="ECO:0000256" key="4">
    <source>
        <dbReference type="ARBA" id="ARBA00022691"/>
    </source>
</evidence>
<evidence type="ECO:0000256" key="1">
    <source>
        <dbReference type="ARBA" id="ARBA00012771"/>
    </source>
</evidence>